<dbReference type="GeneID" id="14873530"/>
<reference evidence="4" key="1">
    <citation type="journal article" date="2011" name="Genome Res.">
        <title>Phylogeny-wide analysis of social amoeba genomes highlights ancient origins for complex intercellular communication.</title>
        <authorList>
            <person name="Heidel A.J."/>
            <person name="Lawal H.M."/>
            <person name="Felder M."/>
            <person name="Schilde C."/>
            <person name="Helps N.R."/>
            <person name="Tunggal B."/>
            <person name="Rivero F."/>
            <person name="John U."/>
            <person name="Schleicher M."/>
            <person name="Eichinger L."/>
            <person name="Platzer M."/>
            <person name="Noegel A.A."/>
            <person name="Schaap P."/>
            <person name="Gloeckner G."/>
        </authorList>
    </citation>
    <scope>NUCLEOTIDE SEQUENCE [LARGE SCALE GENOMIC DNA]</scope>
    <source>
        <strain evidence="4">SH3</strain>
    </source>
</reference>
<dbReference type="RefSeq" id="XP_004359227.1">
    <property type="nucleotide sequence ID" value="XM_004359170.1"/>
</dbReference>
<dbReference type="PANTHER" id="PTHR32301">
    <property type="entry name" value="COUNTIN RECEPTOR CNR3-RELATED"/>
    <property type="match status" value="1"/>
</dbReference>
<organism evidence="3 4">
    <name type="scientific">Cavenderia fasciculata</name>
    <name type="common">Slime mold</name>
    <name type="synonym">Dictyostelium fasciculatum</name>
    <dbReference type="NCBI Taxonomy" id="261658"/>
    <lineage>
        <taxon>Eukaryota</taxon>
        <taxon>Amoebozoa</taxon>
        <taxon>Evosea</taxon>
        <taxon>Eumycetozoa</taxon>
        <taxon>Dictyostelia</taxon>
        <taxon>Acytosteliales</taxon>
        <taxon>Cavenderiaceae</taxon>
        <taxon>Cavenderia</taxon>
    </lineage>
</organism>
<keyword evidence="1" id="KW-0175">Coiled coil</keyword>
<protein>
    <submittedName>
        <fullName evidence="3">Uncharacterized protein</fullName>
    </submittedName>
</protein>
<dbReference type="AlphaFoldDB" id="F4PRU1"/>
<accession>F4PRU1</accession>
<gene>
    <name evidence="3" type="ORF">DFA_01258</name>
</gene>
<feature type="transmembrane region" description="Helical" evidence="2">
    <location>
        <begin position="12"/>
        <end position="32"/>
    </location>
</feature>
<dbReference type="InterPro" id="IPR053259">
    <property type="entry name" value="Golvesin-related_Golgi"/>
</dbReference>
<dbReference type="Gene3D" id="3.40.50.300">
    <property type="entry name" value="P-loop containing nucleotide triphosphate hydrolases"/>
    <property type="match status" value="1"/>
</dbReference>
<dbReference type="PANTHER" id="PTHR32301:SF8">
    <property type="entry name" value="SULFOTRANSFERASE DOMAIN-CONTAINING PROTEIN"/>
    <property type="match status" value="1"/>
</dbReference>
<keyword evidence="2" id="KW-0812">Transmembrane</keyword>
<dbReference type="SUPFAM" id="SSF52540">
    <property type="entry name" value="P-loop containing nucleoside triphosphate hydrolases"/>
    <property type="match status" value="1"/>
</dbReference>
<name>F4PRU1_CACFS</name>
<evidence type="ECO:0000256" key="1">
    <source>
        <dbReference type="SAM" id="Coils"/>
    </source>
</evidence>
<evidence type="ECO:0000256" key="2">
    <source>
        <dbReference type="SAM" id="Phobius"/>
    </source>
</evidence>
<proteinExistence type="predicted"/>
<feature type="coiled-coil region" evidence="1">
    <location>
        <begin position="42"/>
        <end position="76"/>
    </location>
</feature>
<sequence length="511" mass="59368">MIRTISSKPKLIRVLGLIIGSFILFNLIYTFYTSSTDSTNVKAYLANQLEERNRQLENKQQEIDSLQRQLQLLQVQEPGYKINQPTEQQKTTHQPVDKIKAYSDRIAALENPSNFTQPEGYPISTQLVSPRLKDPSLDSSIQCFLTYYNYVKYYSDVDVHPSIGAPHRYQQSEFEYLVPTPNPSFGKVSKSADILMEMAAIELTRTSNFDEATKRQLDTLEIKKIEGKNMEEFQKEEKQENELKALQEKLNLVEIPPFFQLPLPVAHPQPLIPAPYLFLHIPKTGGNSIHSLFQHTFKSHATQHWTSPDYGESYTKIIGKKSIVGHFNYGLHFYLQEAGINQHSYLTLLRDPVDRVISHYYYHRERKEDEGHALAINSTIEEWTDTPRGQNEQTRVLSGITSYTEDFPSMESFRMALSHLRKMKFVGLTERYEETAILMKYYCGLNSVSITQANKRKDRTMDSKVSQDVRMLIKEKNWMDVYLYEEAVKMFERQLDIVGRDIVKSEMKKKI</sequence>
<dbReference type="KEGG" id="dfa:DFA_01258"/>
<dbReference type="Proteomes" id="UP000007797">
    <property type="component" value="Unassembled WGS sequence"/>
</dbReference>
<evidence type="ECO:0000313" key="4">
    <source>
        <dbReference type="Proteomes" id="UP000007797"/>
    </source>
</evidence>
<dbReference type="InterPro" id="IPR027417">
    <property type="entry name" value="P-loop_NTPase"/>
</dbReference>
<dbReference type="STRING" id="1054147.F4PRU1"/>
<keyword evidence="2" id="KW-0472">Membrane</keyword>
<keyword evidence="4" id="KW-1185">Reference proteome</keyword>
<keyword evidence="2" id="KW-1133">Transmembrane helix</keyword>
<evidence type="ECO:0000313" key="3">
    <source>
        <dbReference type="EMBL" id="EGG21377.1"/>
    </source>
</evidence>
<dbReference type="OrthoDB" id="20270at2759"/>
<dbReference type="EMBL" id="GL883010">
    <property type="protein sequence ID" value="EGG21377.1"/>
    <property type="molecule type" value="Genomic_DNA"/>
</dbReference>